<evidence type="ECO:0000313" key="3">
    <source>
        <dbReference type="Proteomes" id="UP000006671"/>
    </source>
</evidence>
<dbReference type="AlphaFoldDB" id="D2VYF7"/>
<name>D2VYF7_NAEGR</name>
<feature type="signal peptide" evidence="1">
    <location>
        <begin position="1"/>
        <end position="18"/>
    </location>
</feature>
<evidence type="ECO:0000256" key="1">
    <source>
        <dbReference type="SAM" id="SignalP"/>
    </source>
</evidence>
<dbReference type="VEuPathDB" id="AmoebaDB:NAEGRDRAFT_59589"/>
<sequence length="378" mass="44763">MKILFGLLCLSCFLFEYSMENWNNKVIKSYIAFNSLERKRLEEMNFELFDTRKLIPDIMEQVMKTIRERMTLRNIDELDSEEEKTQNGWVNRLENWLFNGHDNWWSSISLGYVIIPRSVVLTAGTLLFPLALCFTPLHILTYPLGFILNVAMEHVVSEEENTKDRDQFQMNWKMQTLEVIADLGHLYSIITRIPQTFCEQVVNNWQVPQHEWKEKEDYLFLKMAYSNQENELLSQEEIHSVNTLIGDLEFYDQSQKYCTRYDWVTQSPLYINNSTERAFGHSYNLWAALALSKSAILWLCNSDCEIRVDKDKIEENKKQRKRRIQVALENFEKANKIFAFILENPSKSLTIESSKVKELKSKIEENIKIANFELEKLE</sequence>
<dbReference type="KEGG" id="ngr:NAEGRDRAFT_59589"/>
<protein>
    <submittedName>
        <fullName evidence="2">Predicted protein</fullName>
    </submittedName>
</protein>
<organism evidence="3">
    <name type="scientific">Naegleria gruberi</name>
    <name type="common">Amoeba</name>
    <dbReference type="NCBI Taxonomy" id="5762"/>
    <lineage>
        <taxon>Eukaryota</taxon>
        <taxon>Discoba</taxon>
        <taxon>Heterolobosea</taxon>
        <taxon>Tetramitia</taxon>
        <taxon>Eutetramitia</taxon>
        <taxon>Vahlkampfiidae</taxon>
        <taxon>Naegleria</taxon>
    </lineage>
</organism>
<dbReference type="RefSeq" id="XP_002670794.1">
    <property type="nucleotide sequence ID" value="XM_002670748.1"/>
</dbReference>
<evidence type="ECO:0000313" key="2">
    <source>
        <dbReference type="EMBL" id="EFC38050.1"/>
    </source>
</evidence>
<dbReference type="GeneID" id="8853831"/>
<feature type="chain" id="PRO_5003038743" evidence="1">
    <location>
        <begin position="19"/>
        <end position="378"/>
    </location>
</feature>
<reference evidence="2 3" key="1">
    <citation type="journal article" date="2010" name="Cell">
        <title>The genome of Naegleria gruberi illuminates early eukaryotic versatility.</title>
        <authorList>
            <person name="Fritz-Laylin L.K."/>
            <person name="Prochnik S.E."/>
            <person name="Ginger M.L."/>
            <person name="Dacks J.B."/>
            <person name="Carpenter M.L."/>
            <person name="Field M.C."/>
            <person name="Kuo A."/>
            <person name="Paredez A."/>
            <person name="Chapman J."/>
            <person name="Pham J."/>
            <person name="Shu S."/>
            <person name="Neupane R."/>
            <person name="Cipriano M."/>
            <person name="Mancuso J."/>
            <person name="Tu H."/>
            <person name="Salamov A."/>
            <person name="Lindquist E."/>
            <person name="Shapiro H."/>
            <person name="Lucas S."/>
            <person name="Grigoriev I.V."/>
            <person name="Cande W.Z."/>
            <person name="Fulton C."/>
            <person name="Rokhsar D.S."/>
            <person name="Dawson S.C."/>
        </authorList>
    </citation>
    <scope>NUCLEOTIDE SEQUENCE [LARGE SCALE GENOMIC DNA]</scope>
    <source>
        <strain evidence="2 3">NEG-M</strain>
    </source>
</reference>
<keyword evidence="3" id="KW-1185">Reference proteome</keyword>
<keyword evidence="1" id="KW-0732">Signal</keyword>
<dbReference type="EMBL" id="GG738911">
    <property type="protein sequence ID" value="EFC38050.1"/>
    <property type="molecule type" value="Genomic_DNA"/>
</dbReference>
<dbReference type="InParanoid" id="D2VYF7"/>
<dbReference type="OrthoDB" id="10266317at2759"/>
<accession>D2VYF7</accession>
<dbReference type="OMA" id="QKYCTRY"/>
<proteinExistence type="predicted"/>
<dbReference type="Proteomes" id="UP000006671">
    <property type="component" value="Unassembled WGS sequence"/>
</dbReference>
<gene>
    <name evidence="2" type="ORF">NAEGRDRAFT_59589</name>
</gene>